<comment type="caution">
    <text evidence="2">The sequence shown here is derived from an EMBL/GenBank/DDBJ whole genome shotgun (WGS) entry which is preliminary data.</text>
</comment>
<dbReference type="RefSeq" id="WP_108685600.1">
    <property type="nucleotide sequence ID" value="NZ_QCYK01000001.1"/>
</dbReference>
<protein>
    <submittedName>
        <fullName evidence="2">Porin</fullName>
    </submittedName>
</protein>
<evidence type="ECO:0000313" key="2">
    <source>
        <dbReference type="EMBL" id="PUZ28960.1"/>
    </source>
</evidence>
<accession>A0A2T7BMU7</accession>
<dbReference type="AlphaFoldDB" id="A0A2T7BMU7"/>
<feature type="signal peptide" evidence="1">
    <location>
        <begin position="1"/>
        <end position="20"/>
    </location>
</feature>
<sequence>MRKTALLLLITATLPFSVWAQGPDTTAAKATTAPAPAQAPAPAPPPPALLITGSVDVYYRYDFNKTNTDLTSFTSSHDQFRLGMASVKLEHKTDKVDMVADLGFGSRAQEFVYNDNGIVQAIKQLYISYSPTAWVKFTAGTWATHVGYEVLDAYANRNYSMSYMFTNGPFSHTGVRADFTVGKSGIMIGVSQPTDFRSVPADGSNNKNLIAQYSYTASDNFKLFLNYVGGRDVTDTKVHQYDLVINSRESSKFGIGFNATVNTSTASNEGKYDTHRTWWGTAAYFNLDPKPWLGLTLRTEYFSDNDGVKMHPYARAGGVAPLGAAVFANTLSANFKVSGFTFIPEFRYDHGSEPLFTKKDGTVTQSGPSLLFAAIYAF</sequence>
<evidence type="ECO:0000313" key="3">
    <source>
        <dbReference type="Proteomes" id="UP000244450"/>
    </source>
</evidence>
<proteinExistence type="predicted"/>
<dbReference type="OrthoDB" id="1114561at2"/>
<keyword evidence="3" id="KW-1185">Reference proteome</keyword>
<organism evidence="2 3">
    <name type="scientific">Chitinophaga parva</name>
    <dbReference type="NCBI Taxonomy" id="2169414"/>
    <lineage>
        <taxon>Bacteria</taxon>
        <taxon>Pseudomonadati</taxon>
        <taxon>Bacteroidota</taxon>
        <taxon>Chitinophagia</taxon>
        <taxon>Chitinophagales</taxon>
        <taxon>Chitinophagaceae</taxon>
        <taxon>Chitinophaga</taxon>
    </lineage>
</organism>
<dbReference type="EMBL" id="QCYK01000001">
    <property type="protein sequence ID" value="PUZ28960.1"/>
    <property type="molecule type" value="Genomic_DNA"/>
</dbReference>
<dbReference type="InterPro" id="IPR011486">
    <property type="entry name" value="BBP2"/>
</dbReference>
<evidence type="ECO:0000256" key="1">
    <source>
        <dbReference type="SAM" id="SignalP"/>
    </source>
</evidence>
<gene>
    <name evidence="2" type="ORF">DCC81_05665</name>
</gene>
<dbReference type="Proteomes" id="UP000244450">
    <property type="component" value="Unassembled WGS sequence"/>
</dbReference>
<feature type="chain" id="PRO_5015514655" evidence="1">
    <location>
        <begin position="21"/>
        <end position="378"/>
    </location>
</feature>
<name>A0A2T7BMU7_9BACT</name>
<reference evidence="2 3" key="1">
    <citation type="submission" date="2018-04" db="EMBL/GenBank/DDBJ databases">
        <title>Chitinophaga fuyangensis sp. nov., isolated from soil in a chemical factory.</title>
        <authorList>
            <person name="Chen K."/>
        </authorList>
    </citation>
    <scope>NUCLEOTIDE SEQUENCE [LARGE SCALE GENOMIC DNA]</scope>
    <source>
        <strain evidence="2 3">LY-1</strain>
    </source>
</reference>
<dbReference type="Pfam" id="PF07642">
    <property type="entry name" value="BBP2"/>
    <property type="match status" value="1"/>
</dbReference>
<keyword evidence="1" id="KW-0732">Signal</keyword>